<dbReference type="VEuPathDB" id="VectorBase:GPAI020218"/>
<dbReference type="EnsemblMetazoa" id="GPAI020218-RA">
    <property type="protein sequence ID" value="GPAI020218-PA"/>
    <property type="gene ID" value="GPAI020218"/>
</dbReference>
<organism evidence="2 3">
    <name type="scientific">Glossina pallidipes</name>
    <name type="common">Tsetse fly</name>
    <dbReference type="NCBI Taxonomy" id="7398"/>
    <lineage>
        <taxon>Eukaryota</taxon>
        <taxon>Metazoa</taxon>
        <taxon>Ecdysozoa</taxon>
        <taxon>Arthropoda</taxon>
        <taxon>Hexapoda</taxon>
        <taxon>Insecta</taxon>
        <taxon>Pterygota</taxon>
        <taxon>Neoptera</taxon>
        <taxon>Endopterygota</taxon>
        <taxon>Diptera</taxon>
        <taxon>Brachycera</taxon>
        <taxon>Muscomorpha</taxon>
        <taxon>Hippoboscoidea</taxon>
        <taxon>Glossinidae</taxon>
        <taxon>Glossina</taxon>
    </lineage>
</organism>
<dbReference type="AlphaFoldDB" id="A0A1A9ZNL9"/>
<accession>A0A1A9ZNL9</accession>
<feature type="chain" id="PRO_5008403064" evidence="1">
    <location>
        <begin position="21"/>
        <end position="116"/>
    </location>
</feature>
<evidence type="ECO:0000313" key="3">
    <source>
        <dbReference type="Proteomes" id="UP000092445"/>
    </source>
</evidence>
<sequence length="116" mass="13222">MLIWFPGSLLNFFRSIHLWAVPDRQVTCCHHICPNSTEKPTGYDLRKLQTTQERCTQLIEIRTKYAQNFGIQDIRSSLSPASNLYVVPHASMNGITRLDFAVLGTPLLTIFVELDT</sequence>
<evidence type="ECO:0000256" key="1">
    <source>
        <dbReference type="SAM" id="SignalP"/>
    </source>
</evidence>
<keyword evidence="3" id="KW-1185">Reference proteome</keyword>
<name>A0A1A9ZNL9_GLOPL</name>
<dbReference type="Proteomes" id="UP000092445">
    <property type="component" value="Unassembled WGS sequence"/>
</dbReference>
<reference evidence="2" key="2">
    <citation type="submission" date="2020-05" db="UniProtKB">
        <authorList>
            <consortium name="EnsemblMetazoa"/>
        </authorList>
    </citation>
    <scope>IDENTIFICATION</scope>
    <source>
        <strain evidence="2">IAEA</strain>
    </source>
</reference>
<reference evidence="3" key="1">
    <citation type="submission" date="2014-03" db="EMBL/GenBank/DDBJ databases">
        <authorList>
            <person name="Aksoy S."/>
            <person name="Warren W."/>
            <person name="Wilson R.K."/>
        </authorList>
    </citation>
    <scope>NUCLEOTIDE SEQUENCE [LARGE SCALE GENOMIC DNA]</scope>
    <source>
        <strain evidence="3">IAEA</strain>
    </source>
</reference>
<feature type="signal peptide" evidence="1">
    <location>
        <begin position="1"/>
        <end position="20"/>
    </location>
</feature>
<evidence type="ECO:0000313" key="2">
    <source>
        <dbReference type="EnsemblMetazoa" id="GPAI020218-PA"/>
    </source>
</evidence>
<protein>
    <submittedName>
        <fullName evidence="2">Uncharacterized protein</fullName>
    </submittedName>
</protein>
<keyword evidence="1" id="KW-0732">Signal</keyword>
<proteinExistence type="predicted"/>